<evidence type="ECO:0000313" key="1">
    <source>
        <dbReference type="EMBL" id="AIE93264.1"/>
    </source>
</evidence>
<sequence>MGRQVEYTSKRHVRGTIGHSMAGRVLVLCGPPGSGKSVVARVASERGMSILSLGDIVRAEMTSRGLPETPENVGLTALSMREEHGEEVVVERLIPSLTSALEKSDVLIDGMRQPEEMEHLRQHVEDVTVVAMSASTGLRMEWLEERGRGEDGGVTEFAEREEREWGWGLEMLIEQADAIVLNDGSLEELESRSEMILEALGF</sequence>
<dbReference type="PANTHER" id="PTHR41930:SF1">
    <property type="entry name" value="DEPHOSPHO-COA KINASE"/>
    <property type="match status" value="1"/>
</dbReference>
<dbReference type="AlphaFoldDB" id="A0A075FPJ9"/>
<accession>A0A075FPJ9</accession>
<dbReference type="Gene3D" id="3.40.50.300">
    <property type="entry name" value="P-loop containing nucleotide triphosphate hydrolases"/>
    <property type="match status" value="1"/>
</dbReference>
<name>A0A075FPJ9_9EURY</name>
<dbReference type="EMBL" id="KF900390">
    <property type="protein sequence ID" value="AIE93264.1"/>
    <property type="molecule type" value="Genomic_DNA"/>
</dbReference>
<dbReference type="InterPro" id="IPR027417">
    <property type="entry name" value="P-loop_NTPase"/>
</dbReference>
<proteinExistence type="predicted"/>
<dbReference type="GO" id="GO:0016301">
    <property type="term" value="F:kinase activity"/>
    <property type="evidence" value="ECO:0007669"/>
    <property type="project" value="UniProtKB-KW"/>
</dbReference>
<reference evidence="1" key="1">
    <citation type="journal article" date="2014" name="Genome Biol. Evol.">
        <title>Pangenome evidence for extensive interdomain horizontal transfer affecting lineage core and shell genes in uncultured planktonic thaumarchaeota and euryarchaeota.</title>
        <authorList>
            <person name="Deschamps P."/>
            <person name="Zivanovic Y."/>
            <person name="Moreira D."/>
            <person name="Rodriguez-Valera F."/>
            <person name="Lopez-Garcia P."/>
        </authorList>
    </citation>
    <scope>NUCLEOTIDE SEQUENCE</scope>
</reference>
<dbReference type="SUPFAM" id="SSF52540">
    <property type="entry name" value="P-loop containing nucleoside triphosphate hydrolases"/>
    <property type="match status" value="1"/>
</dbReference>
<keyword evidence="1" id="KW-0808">Transferase</keyword>
<keyword evidence="1" id="KW-0418">Kinase</keyword>
<dbReference type="PANTHER" id="PTHR41930">
    <property type="entry name" value="UPF0200 PROTEIN MJ1399"/>
    <property type="match status" value="1"/>
</dbReference>
<protein>
    <submittedName>
        <fullName evidence="1">Dephospho-CoA kinase</fullName>
    </submittedName>
</protein>
<dbReference type="Pfam" id="PF13207">
    <property type="entry name" value="AAA_17"/>
    <property type="match status" value="1"/>
</dbReference>
<organism evidence="1">
    <name type="scientific">uncultured marine group II/III euryarchaeote AD1000_33_C07</name>
    <dbReference type="NCBI Taxonomy" id="1457756"/>
    <lineage>
        <taxon>Archaea</taxon>
        <taxon>Methanobacteriati</taxon>
        <taxon>Methanobacteriota</taxon>
        <taxon>environmental samples</taxon>
    </lineage>
</organism>